<evidence type="ECO:0000259" key="1">
    <source>
        <dbReference type="Pfam" id="PF16363"/>
    </source>
</evidence>
<keyword evidence="2" id="KW-0413">Isomerase</keyword>
<reference evidence="2" key="1">
    <citation type="submission" date="2016-10" db="EMBL/GenBank/DDBJ databases">
        <authorList>
            <person name="de Groot N.N."/>
        </authorList>
    </citation>
    <scope>NUCLEOTIDE SEQUENCE</scope>
</reference>
<dbReference type="InterPro" id="IPR016040">
    <property type="entry name" value="NAD(P)-bd_dom"/>
</dbReference>
<proteinExistence type="predicted"/>
<gene>
    <name evidence="2" type="ORF">MNB_SV-6-1839</name>
</gene>
<dbReference type="PANTHER" id="PTHR43245:SF53">
    <property type="entry name" value="EPIMERASE-RELATED"/>
    <property type="match status" value="1"/>
</dbReference>
<organism evidence="2">
    <name type="scientific">hydrothermal vent metagenome</name>
    <dbReference type="NCBI Taxonomy" id="652676"/>
    <lineage>
        <taxon>unclassified sequences</taxon>
        <taxon>metagenomes</taxon>
        <taxon>ecological metagenomes</taxon>
    </lineage>
</organism>
<dbReference type="Gene3D" id="3.40.50.720">
    <property type="entry name" value="NAD(P)-binding Rossmann-like Domain"/>
    <property type="match status" value="1"/>
</dbReference>
<dbReference type="SUPFAM" id="SSF51735">
    <property type="entry name" value="NAD(P)-binding Rossmann-fold domains"/>
    <property type="match status" value="1"/>
</dbReference>
<sequence length="306" mass="34612">MRVLITGINGFTGIHLERYLMDRGYDVYGTVIDNPQDDRHLQCDITKRGDIDRVVTQVAPEFVIHTAGLAHVTANHASLIYNVNVIGSENLLQSLVDNGIKPKKVIMASSATVYGNQGTEVLDESMTPKPVNHYGCSKLSMEHMSSNYFDKFDIILARPFNYTGVGQDINFLIPKIVSHYKEGKREIELGNLHVAREFNDVRDICRIYEKLMLSDARSEIVNICTGVAIPLLQVIDIMNELSGYDMNVTINPAFVRANEIHTLKGSTKHLKELIDFEPQYTITDTLQEKFNSKKFNSEKFNNEKIN</sequence>
<dbReference type="EMBL" id="FPHC01000013">
    <property type="protein sequence ID" value="SFV50751.1"/>
    <property type="molecule type" value="Genomic_DNA"/>
</dbReference>
<name>A0A1W1BAX9_9ZZZZ</name>
<dbReference type="GO" id="GO:0003978">
    <property type="term" value="F:UDP-glucose 4-epimerase activity"/>
    <property type="evidence" value="ECO:0007669"/>
    <property type="project" value="UniProtKB-EC"/>
</dbReference>
<dbReference type="InterPro" id="IPR036291">
    <property type="entry name" value="NAD(P)-bd_dom_sf"/>
</dbReference>
<accession>A0A1W1BAX9</accession>
<dbReference type="Gene3D" id="3.90.25.10">
    <property type="entry name" value="UDP-galactose 4-epimerase, domain 1"/>
    <property type="match status" value="1"/>
</dbReference>
<dbReference type="AlphaFoldDB" id="A0A1W1BAX9"/>
<dbReference type="EC" id="5.1.3.2" evidence="2"/>
<dbReference type="Pfam" id="PF16363">
    <property type="entry name" value="GDP_Man_Dehyd"/>
    <property type="match status" value="1"/>
</dbReference>
<dbReference type="PANTHER" id="PTHR43245">
    <property type="entry name" value="BIFUNCTIONAL POLYMYXIN RESISTANCE PROTEIN ARNA"/>
    <property type="match status" value="1"/>
</dbReference>
<dbReference type="InterPro" id="IPR050177">
    <property type="entry name" value="Lipid_A_modif_metabolic_enz"/>
</dbReference>
<evidence type="ECO:0000313" key="2">
    <source>
        <dbReference type="EMBL" id="SFV50751.1"/>
    </source>
</evidence>
<feature type="domain" description="NAD(P)-binding" evidence="1">
    <location>
        <begin position="4"/>
        <end position="288"/>
    </location>
</feature>
<protein>
    <submittedName>
        <fullName evidence="2">UDP-glucose 4-epimerase</fullName>
        <ecNumber evidence="2">5.1.3.2</ecNumber>
    </submittedName>
</protein>